<evidence type="ECO:0000313" key="2">
    <source>
        <dbReference type="Proteomes" id="UP000251800"/>
    </source>
</evidence>
<dbReference type="Proteomes" id="UP000251800">
    <property type="component" value="Unassembled WGS sequence"/>
</dbReference>
<dbReference type="AlphaFoldDB" id="A0A383XR02"/>
<protein>
    <submittedName>
        <fullName evidence="1">Uncharacterized protein</fullName>
    </submittedName>
</protein>
<dbReference type="EMBL" id="QEQK01000014">
    <property type="protein sequence ID" value="PWN55056.1"/>
    <property type="molecule type" value="Genomic_DNA"/>
</dbReference>
<comment type="caution">
    <text evidence="1">The sequence shown here is derived from an EMBL/GenBank/DDBJ whole genome shotgun (WGS) entry which is preliminary data.</text>
</comment>
<name>A0A383XR02_9GAMM</name>
<dbReference type="OrthoDB" id="5836789at2"/>
<organism evidence="1 2">
    <name type="scientific">Abyssibacter profundi</name>
    <dbReference type="NCBI Taxonomy" id="2182787"/>
    <lineage>
        <taxon>Bacteria</taxon>
        <taxon>Pseudomonadati</taxon>
        <taxon>Pseudomonadota</taxon>
        <taxon>Gammaproteobacteria</taxon>
        <taxon>Chromatiales</taxon>
        <taxon>Oceanococcaceae</taxon>
        <taxon>Abyssibacter</taxon>
    </lineage>
</organism>
<keyword evidence="2" id="KW-1185">Reference proteome</keyword>
<sequence length="879" mass="94931">MQMVKALRSRLLWAGWVLLLAGCGGGGSGEDAQRQPSVSVAQTEFRYERVGDDTARIEETVSIWLTHLPKDGLFVSHGEVPAFLSRLHFEQPSSTQALLHFRVEAARELDPGLHTGELQLHFCRDEACDQPIAGSPVVLSFSYLVTPPPVQHYPEPEEPADPLARLTPLQLYPLAYEVVDSAFSSAMSSVLLLAAEAEPGLVAYGANGAELTRYTLDQPAQRLRLSNDGTLVLVQSGLSLLQVVALQQANGTVMMSPVRQVDLGGFNALDDLAIADDGTLYAVGVRNDSPKALYWLPAAETSWRRAEQQVQRSMLWLHPDGLTLYLMSTPGLATGHYSLWSLDRDQGPQWQGVGEDDLADCGPLRPLGPVEGRFQSICGDSLETNADGALVYAGTLRHPRYRPALFDNTMWHSVASAGGGARVLGIQGSAAACVAAEEAACRWVLSIFSAEALGLWGDYLLTDRVVGGENVPQHPVAAYPLAEPGQVMLLTRAVGEQSEAYALAILDVDAAPRALPFEPDPGPYRTPRTHPELDALVVDERQFLAHNVVAARGLPARGLIALLSDYPQHALYLYDVMSLDSVTVPLDKQPLGLALSPDQDVLLVGHDGRMTTVALDTVADNPAAATRVFPFPGVVAELAADRFDQIHLSETLRQSDPVTWSVSTGELMASDRALIGAGWQLDATPPLRLVHAFRYPDQLVHFEVSATGLQYLGQQALETVGAAALRMLRLTGRDDWLLDDGGHFVLSDPVTGQWARQGALPLTLGGSSAAHLVSVAPWVSEEQWLTLESEWISCEPGGRQVEMCLHRLAIHDIDRHVRLASGALAPITIDGKPYTQLGVLAVADPSVTGGAVLVSRLYGSAPRTARYQISRVRLPESAR</sequence>
<proteinExistence type="predicted"/>
<accession>A0A383XR02</accession>
<dbReference type="SUPFAM" id="SSF63829">
    <property type="entry name" value="Calcium-dependent phosphotriesterase"/>
    <property type="match status" value="1"/>
</dbReference>
<reference evidence="1 2" key="1">
    <citation type="submission" date="2018-05" db="EMBL/GenBank/DDBJ databases">
        <title>Abyssibacter profundi OUC007T gen. nov., sp. nov, a marine bacterium isolated from seawater of the Mariana Trench.</title>
        <authorList>
            <person name="Zhou S."/>
        </authorList>
    </citation>
    <scope>NUCLEOTIDE SEQUENCE [LARGE SCALE GENOMIC DNA]</scope>
    <source>
        <strain evidence="1 2">OUC007</strain>
    </source>
</reference>
<gene>
    <name evidence="1" type="ORF">DEH80_14375</name>
</gene>
<evidence type="ECO:0000313" key="1">
    <source>
        <dbReference type="EMBL" id="PWN55056.1"/>
    </source>
</evidence>
<dbReference type="PROSITE" id="PS51257">
    <property type="entry name" value="PROKAR_LIPOPROTEIN"/>
    <property type="match status" value="1"/>
</dbReference>